<feature type="region of interest" description="Disordered" evidence="1">
    <location>
        <begin position="1"/>
        <end position="82"/>
    </location>
</feature>
<proteinExistence type="predicted"/>
<dbReference type="GO" id="GO:0020037">
    <property type="term" value="F:heme binding"/>
    <property type="evidence" value="ECO:0007669"/>
    <property type="project" value="InterPro"/>
</dbReference>
<evidence type="ECO:0000256" key="1">
    <source>
        <dbReference type="SAM" id="MobiDB-lite"/>
    </source>
</evidence>
<dbReference type="SUPFAM" id="SSF46458">
    <property type="entry name" value="Globin-like"/>
    <property type="match status" value="1"/>
</dbReference>
<dbReference type="Proteomes" id="UP000492821">
    <property type="component" value="Unassembled WGS sequence"/>
</dbReference>
<dbReference type="InterPro" id="IPR012292">
    <property type="entry name" value="Globin/Proto"/>
</dbReference>
<accession>A0A7E5A1Y8</accession>
<feature type="region of interest" description="Disordered" evidence="1">
    <location>
        <begin position="234"/>
        <end position="310"/>
    </location>
</feature>
<reference evidence="2" key="1">
    <citation type="journal article" date="2013" name="Genetics">
        <title>The draft genome and transcriptome of Panagrellus redivivus are shaped by the harsh demands of a free-living lifestyle.</title>
        <authorList>
            <person name="Srinivasan J."/>
            <person name="Dillman A.R."/>
            <person name="Macchietto M.G."/>
            <person name="Heikkinen L."/>
            <person name="Lakso M."/>
            <person name="Fracchia K.M."/>
            <person name="Antoshechkin I."/>
            <person name="Mortazavi A."/>
            <person name="Wong G."/>
            <person name="Sternberg P.W."/>
        </authorList>
    </citation>
    <scope>NUCLEOTIDE SEQUENCE [LARGE SCALE GENOMIC DNA]</scope>
    <source>
        <strain evidence="2">MT8872</strain>
    </source>
</reference>
<feature type="compositionally biased region" description="Low complexity" evidence="1">
    <location>
        <begin position="268"/>
        <end position="302"/>
    </location>
</feature>
<reference evidence="3" key="2">
    <citation type="submission" date="2020-10" db="UniProtKB">
        <authorList>
            <consortium name="WormBaseParasite"/>
        </authorList>
    </citation>
    <scope>IDENTIFICATION</scope>
</reference>
<evidence type="ECO:0000313" key="3">
    <source>
        <dbReference type="WBParaSite" id="Pan_g8900.t1"/>
    </source>
</evidence>
<dbReference type="InterPro" id="IPR009050">
    <property type="entry name" value="Globin-like_sf"/>
</dbReference>
<sequence>MGNAKSTENGTGSSSKENVSLKGGSSSGNMSKNGSTSTLNKPKINAPSDKSMKRSSKGAGSARSSMSSEGQRKPVLPLNQRQIIKSCMDNSKDDLGERIYRRVIDRRDDFRFFVESLPKQQRAEMSEGLRVYLQKVSESLTDADEVQRLSEDFGERHVPFRSLGFRPDFFAMAADAMTTECVFLDCAVHQPTETLTAWSTLTSTMFSAVRDGFYAELRRMRRLSNNCMNPKNKSIDFSLDGSSAGEDTGSRRSLSPTAESNESESKTAKSGSTSSTRVTATNNNNANANSSSASLQPSESSNFLSPPQVY</sequence>
<dbReference type="GO" id="GO:0019825">
    <property type="term" value="F:oxygen binding"/>
    <property type="evidence" value="ECO:0007669"/>
    <property type="project" value="InterPro"/>
</dbReference>
<name>A0A7E5A1Y8_PANRE</name>
<dbReference type="Gene3D" id="1.10.490.10">
    <property type="entry name" value="Globins"/>
    <property type="match status" value="1"/>
</dbReference>
<protein>
    <submittedName>
        <fullName evidence="3">GLOBIN domain-containing protein</fullName>
    </submittedName>
</protein>
<feature type="compositionally biased region" description="Low complexity" evidence="1">
    <location>
        <begin position="57"/>
        <end position="68"/>
    </location>
</feature>
<dbReference type="CDD" id="cd01040">
    <property type="entry name" value="Mb-like"/>
    <property type="match status" value="1"/>
</dbReference>
<organism evidence="2 3">
    <name type="scientific">Panagrellus redivivus</name>
    <name type="common">Microworm</name>
    <dbReference type="NCBI Taxonomy" id="6233"/>
    <lineage>
        <taxon>Eukaryota</taxon>
        <taxon>Metazoa</taxon>
        <taxon>Ecdysozoa</taxon>
        <taxon>Nematoda</taxon>
        <taxon>Chromadorea</taxon>
        <taxon>Rhabditida</taxon>
        <taxon>Tylenchina</taxon>
        <taxon>Panagrolaimomorpha</taxon>
        <taxon>Panagrolaimoidea</taxon>
        <taxon>Panagrolaimidae</taxon>
        <taxon>Panagrellus</taxon>
    </lineage>
</organism>
<dbReference type="AlphaFoldDB" id="A0A7E5A1Y8"/>
<feature type="compositionally biased region" description="Low complexity" evidence="1">
    <location>
        <begin position="20"/>
        <end position="38"/>
    </location>
</feature>
<feature type="compositionally biased region" description="Polar residues" evidence="1">
    <location>
        <begin position="251"/>
        <end position="260"/>
    </location>
</feature>
<dbReference type="WBParaSite" id="Pan_g8900.t1">
    <property type="protein sequence ID" value="Pan_g8900.t1"/>
    <property type="gene ID" value="Pan_g8900"/>
</dbReference>
<dbReference type="InterPro" id="IPR044399">
    <property type="entry name" value="Mb-like_M"/>
</dbReference>
<feature type="compositionally biased region" description="Polar residues" evidence="1">
    <location>
        <begin position="1"/>
        <end position="18"/>
    </location>
</feature>
<evidence type="ECO:0000313" key="2">
    <source>
        <dbReference type="Proteomes" id="UP000492821"/>
    </source>
</evidence>
<keyword evidence="2" id="KW-1185">Reference proteome</keyword>